<dbReference type="SUPFAM" id="SSF52972">
    <property type="entry name" value="ITPase-like"/>
    <property type="match status" value="1"/>
</dbReference>
<dbReference type="PANTHER" id="PTHR11067">
    <property type="entry name" value="INOSINE TRIPHOSPHATE PYROPHOSPHATASE/HAM1 PROTEIN"/>
    <property type="match status" value="1"/>
</dbReference>
<dbReference type="Proteomes" id="UP000437017">
    <property type="component" value="Unassembled WGS sequence"/>
</dbReference>
<dbReference type="InterPro" id="IPR027502">
    <property type="entry name" value="ITPase"/>
</dbReference>
<evidence type="ECO:0000256" key="7">
    <source>
        <dbReference type="ARBA" id="ARBA00023080"/>
    </source>
</evidence>
<comment type="similarity">
    <text evidence="1">Belongs to the HAM1 NTPase family.</text>
</comment>
<evidence type="ECO:0000256" key="5">
    <source>
        <dbReference type="ARBA" id="ARBA00022801"/>
    </source>
</evidence>
<dbReference type="Pfam" id="PF01725">
    <property type="entry name" value="Ham1p_like"/>
    <property type="match status" value="1"/>
</dbReference>
<dbReference type="OrthoDB" id="6288734at2759"/>
<dbReference type="Gene3D" id="3.90.950.10">
    <property type="match status" value="1"/>
</dbReference>
<accession>A0A643BTW6</accession>
<comment type="caution">
    <text evidence="8">The sequence shown here is derived from an EMBL/GenBank/DDBJ whole genome shotgun (WGS) entry which is preliminary data.</text>
</comment>
<keyword evidence="5" id="KW-0378">Hydrolase</keyword>
<name>A0A643BTW6_BALPH</name>
<keyword evidence="6" id="KW-0460">Magnesium</keyword>
<dbReference type="GO" id="GO:0009117">
    <property type="term" value="P:nucleotide metabolic process"/>
    <property type="evidence" value="ECO:0007669"/>
    <property type="project" value="UniProtKB-KW"/>
</dbReference>
<dbReference type="GO" id="GO:0009143">
    <property type="term" value="P:nucleoside triphosphate catabolic process"/>
    <property type="evidence" value="ECO:0007669"/>
    <property type="project" value="InterPro"/>
</dbReference>
<dbReference type="PANTHER" id="PTHR11067:SF9">
    <property type="entry name" value="INOSINE TRIPHOSPHATE PYROPHOSPHATASE"/>
    <property type="match status" value="1"/>
</dbReference>
<feature type="non-terminal residue" evidence="8">
    <location>
        <position position="1"/>
    </location>
</feature>
<dbReference type="EMBL" id="SGJD01004607">
    <property type="protein sequence ID" value="KAB0391416.1"/>
    <property type="molecule type" value="Genomic_DNA"/>
</dbReference>
<proteinExistence type="inferred from homology"/>
<dbReference type="FunFam" id="3.90.950.10:FF:000014">
    <property type="entry name" value="Inosine triphosphate pyrophosphatase"/>
    <property type="match status" value="1"/>
</dbReference>
<evidence type="ECO:0000313" key="9">
    <source>
        <dbReference type="Proteomes" id="UP000437017"/>
    </source>
</evidence>
<evidence type="ECO:0000256" key="4">
    <source>
        <dbReference type="ARBA" id="ARBA00022741"/>
    </source>
</evidence>
<dbReference type="InterPro" id="IPR002637">
    <property type="entry name" value="RdgB/HAM1"/>
</dbReference>
<dbReference type="HAMAP" id="MF_03148">
    <property type="entry name" value="HAM1_NTPase"/>
    <property type="match status" value="1"/>
</dbReference>
<keyword evidence="3" id="KW-0479">Metal-binding</keyword>
<sequence>VIQILGDKFPCTLVAQKIDLPEYQGEPDEISIRKCQEAARQVLASHMSCACASCPGGSWGLHVLVLQVQGPVLVEDTCLCFNALGGLPGPYIKWFLEKLKPEGLHQLLAGFQDKSAYALCTFALSTGDPSEPVRLFRGRTSGRIVVPRGCRDFGWDPCFQPDGYEQTYAEMPKAEKNTISHRFQALLELQEYFGNLTPLGASDDHSG</sequence>
<protein>
    <submittedName>
        <fullName evidence="8">Uncharacterized protein</fullName>
    </submittedName>
</protein>
<dbReference type="InterPro" id="IPR029001">
    <property type="entry name" value="ITPase-like_fam"/>
</dbReference>
<keyword evidence="4" id="KW-0547">Nucleotide-binding</keyword>
<keyword evidence="2" id="KW-0963">Cytoplasm</keyword>
<keyword evidence="9" id="KW-1185">Reference proteome</keyword>
<evidence type="ECO:0000256" key="1">
    <source>
        <dbReference type="ARBA" id="ARBA00008023"/>
    </source>
</evidence>
<reference evidence="8 9" key="1">
    <citation type="journal article" date="2019" name="PLoS ONE">
        <title>Genomic analyses reveal an absence of contemporary introgressive admixture between fin whales and blue whales, despite known hybrids.</title>
        <authorList>
            <person name="Westbury M.V."/>
            <person name="Petersen B."/>
            <person name="Lorenzen E.D."/>
        </authorList>
    </citation>
    <scope>NUCLEOTIDE SEQUENCE [LARGE SCALE GENOMIC DNA]</scope>
    <source>
        <strain evidence="8">FinWhale-01</strain>
    </source>
</reference>
<dbReference type="GO" id="GO:0047429">
    <property type="term" value="F:nucleoside triphosphate diphosphatase activity"/>
    <property type="evidence" value="ECO:0007669"/>
    <property type="project" value="InterPro"/>
</dbReference>
<evidence type="ECO:0000256" key="2">
    <source>
        <dbReference type="ARBA" id="ARBA00022490"/>
    </source>
</evidence>
<organism evidence="8 9">
    <name type="scientific">Balaenoptera physalus</name>
    <name type="common">Fin whale</name>
    <name type="synonym">Balaena physalus</name>
    <dbReference type="NCBI Taxonomy" id="9770"/>
    <lineage>
        <taxon>Eukaryota</taxon>
        <taxon>Metazoa</taxon>
        <taxon>Chordata</taxon>
        <taxon>Craniata</taxon>
        <taxon>Vertebrata</taxon>
        <taxon>Euteleostomi</taxon>
        <taxon>Mammalia</taxon>
        <taxon>Eutheria</taxon>
        <taxon>Laurasiatheria</taxon>
        <taxon>Artiodactyla</taxon>
        <taxon>Whippomorpha</taxon>
        <taxon>Cetacea</taxon>
        <taxon>Mysticeti</taxon>
        <taxon>Balaenopteridae</taxon>
        <taxon>Balaenoptera</taxon>
    </lineage>
</organism>
<dbReference type="GO" id="GO:0000166">
    <property type="term" value="F:nucleotide binding"/>
    <property type="evidence" value="ECO:0007669"/>
    <property type="project" value="UniProtKB-KW"/>
</dbReference>
<dbReference type="AlphaFoldDB" id="A0A643BTW6"/>
<evidence type="ECO:0000256" key="6">
    <source>
        <dbReference type="ARBA" id="ARBA00022842"/>
    </source>
</evidence>
<keyword evidence="7" id="KW-0546">Nucleotide metabolism</keyword>
<evidence type="ECO:0000256" key="3">
    <source>
        <dbReference type="ARBA" id="ARBA00022723"/>
    </source>
</evidence>
<dbReference type="GO" id="GO:0046872">
    <property type="term" value="F:metal ion binding"/>
    <property type="evidence" value="ECO:0007669"/>
    <property type="project" value="UniProtKB-KW"/>
</dbReference>
<gene>
    <name evidence="8" type="ORF">E2I00_018334</name>
</gene>
<dbReference type="GO" id="GO:0005737">
    <property type="term" value="C:cytoplasm"/>
    <property type="evidence" value="ECO:0007669"/>
    <property type="project" value="TreeGrafter"/>
</dbReference>
<evidence type="ECO:0000313" key="8">
    <source>
        <dbReference type="EMBL" id="KAB0391416.1"/>
    </source>
</evidence>
<dbReference type="CDD" id="cd00515">
    <property type="entry name" value="HAM1"/>
    <property type="match status" value="1"/>
</dbReference>